<accession>A0A0L0SIW0</accession>
<feature type="compositionally biased region" description="Low complexity" evidence="1">
    <location>
        <begin position="73"/>
        <end position="91"/>
    </location>
</feature>
<dbReference type="EMBL" id="GG745340">
    <property type="protein sequence ID" value="KNE62417.1"/>
    <property type="molecule type" value="Genomic_DNA"/>
</dbReference>
<feature type="compositionally biased region" description="Low complexity" evidence="1">
    <location>
        <begin position="190"/>
        <end position="205"/>
    </location>
</feature>
<feature type="region of interest" description="Disordered" evidence="1">
    <location>
        <begin position="301"/>
        <end position="374"/>
    </location>
</feature>
<evidence type="ECO:0000256" key="1">
    <source>
        <dbReference type="SAM" id="MobiDB-lite"/>
    </source>
</evidence>
<feature type="region of interest" description="Disordered" evidence="1">
    <location>
        <begin position="436"/>
        <end position="455"/>
    </location>
</feature>
<dbReference type="VEuPathDB" id="FungiDB:AMAG_07638"/>
<feature type="compositionally biased region" description="Basic and acidic residues" evidence="1">
    <location>
        <begin position="519"/>
        <end position="534"/>
    </location>
</feature>
<feature type="compositionally biased region" description="Low complexity" evidence="1">
    <location>
        <begin position="436"/>
        <end position="453"/>
    </location>
</feature>
<reference evidence="2 3" key="1">
    <citation type="submission" date="2009-11" db="EMBL/GenBank/DDBJ databases">
        <title>Annotation of Allomyces macrogynus ATCC 38327.</title>
        <authorList>
            <consortium name="The Broad Institute Genome Sequencing Platform"/>
            <person name="Russ C."/>
            <person name="Cuomo C."/>
            <person name="Burger G."/>
            <person name="Gray M.W."/>
            <person name="Holland P.W.H."/>
            <person name="King N."/>
            <person name="Lang F.B.F."/>
            <person name="Roger A.J."/>
            <person name="Ruiz-Trillo I."/>
            <person name="Young S.K."/>
            <person name="Zeng Q."/>
            <person name="Gargeya S."/>
            <person name="Fitzgerald M."/>
            <person name="Haas B."/>
            <person name="Abouelleil A."/>
            <person name="Alvarado L."/>
            <person name="Arachchi H.M."/>
            <person name="Berlin A."/>
            <person name="Chapman S.B."/>
            <person name="Gearin G."/>
            <person name="Goldberg J."/>
            <person name="Griggs A."/>
            <person name="Gujja S."/>
            <person name="Hansen M."/>
            <person name="Heiman D."/>
            <person name="Howarth C."/>
            <person name="Larimer J."/>
            <person name="Lui A."/>
            <person name="MacDonald P.J.P."/>
            <person name="McCowen C."/>
            <person name="Montmayeur A."/>
            <person name="Murphy C."/>
            <person name="Neiman D."/>
            <person name="Pearson M."/>
            <person name="Priest M."/>
            <person name="Roberts A."/>
            <person name="Saif S."/>
            <person name="Shea T."/>
            <person name="Sisk P."/>
            <person name="Stolte C."/>
            <person name="Sykes S."/>
            <person name="Wortman J."/>
            <person name="Nusbaum C."/>
            <person name="Birren B."/>
        </authorList>
    </citation>
    <scope>NUCLEOTIDE SEQUENCE [LARGE SCALE GENOMIC DNA]</scope>
    <source>
        <strain evidence="2 3">ATCC 38327</strain>
    </source>
</reference>
<reference evidence="3" key="2">
    <citation type="submission" date="2009-11" db="EMBL/GenBank/DDBJ databases">
        <title>The Genome Sequence of Allomyces macrogynus strain ATCC 38327.</title>
        <authorList>
            <consortium name="The Broad Institute Genome Sequencing Platform"/>
            <person name="Russ C."/>
            <person name="Cuomo C."/>
            <person name="Shea T."/>
            <person name="Young S.K."/>
            <person name="Zeng Q."/>
            <person name="Koehrsen M."/>
            <person name="Haas B."/>
            <person name="Borodovsky M."/>
            <person name="Guigo R."/>
            <person name="Alvarado L."/>
            <person name="Berlin A."/>
            <person name="Borenstein D."/>
            <person name="Chen Z."/>
            <person name="Engels R."/>
            <person name="Freedman E."/>
            <person name="Gellesch M."/>
            <person name="Goldberg J."/>
            <person name="Griggs A."/>
            <person name="Gujja S."/>
            <person name="Heiman D."/>
            <person name="Hepburn T."/>
            <person name="Howarth C."/>
            <person name="Jen D."/>
            <person name="Larson L."/>
            <person name="Lewis B."/>
            <person name="Mehta T."/>
            <person name="Park D."/>
            <person name="Pearson M."/>
            <person name="Roberts A."/>
            <person name="Saif S."/>
            <person name="Shenoy N."/>
            <person name="Sisk P."/>
            <person name="Stolte C."/>
            <person name="Sykes S."/>
            <person name="Walk T."/>
            <person name="White J."/>
            <person name="Yandava C."/>
            <person name="Burger G."/>
            <person name="Gray M.W."/>
            <person name="Holland P.W.H."/>
            <person name="King N."/>
            <person name="Lang F.B.F."/>
            <person name="Roger A.J."/>
            <person name="Ruiz-Trillo I."/>
            <person name="Lander E."/>
            <person name="Nusbaum C."/>
        </authorList>
    </citation>
    <scope>NUCLEOTIDE SEQUENCE [LARGE SCALE GENOMIC DNA]</scope>
    <source>
        <strain evidence="3">ATCC 38327</strain>
    </source>
</reference>
<keyword evidence="3" id="KW-1185">Reference proteome</keyword>
<feature type="region of interest" description="Disordered" evidence="1">
    <location>
        <begin position="46"/>
        <end position="118"/>
    </location>
</feature>
<gene>
    <name evidence="2" type="ORF">AMAG_07638</name>
</gene>
<name>A0A0L0SIW0_ALLM3</name>
<dbReference type="Proteomes" id="UP000054350">
    <property type="component" value="Unassembled WGS sequence"/>
</dbReference>
<feature type="region of interest" description="Disordered" evidence="1">
    <location>
        <begin position="1"/>
        <end position="26"/>
    </location>
</feature>
<proteinExistence type="predicted"/>
<feature type="region of interest" description="Disordered" evidence="1">
    <location>
        <begin position="518"/>
        <end position="554"/>
    </location>
</feature>
<feature type="region of interest" description="Disordered" evidence="1">
    <location>
        <begin position="155"/>
        <end position="209"/>
    </location>
</feature>
<evidence type="ECO:0000313" key="2">
    <source>
        <dbReference type="EMBL" id="KNE62417.1"/>
    </source>
</evidence>
<sequence>MLLPAPTEWGARTPNPAPAPRLVDVAPPRTRHVAKGTLPNADLTMVHAPSTRRVRSLPTPSPRTAVRSRPPHSTSTSLRPLRSSRSAAATSDHGTLLVDPGQEPSHTLSDPMPAHGHRDHFTAARLSRAMAPAPLPAPDDHVPPLQRRRRVRPGQHALDGASGATTDLAAPDAPTRTDFLPRPKLRSSRAATPAHPPTTTDPAPTARKDSVLDIPEPHHCDTHAIPSAGNMLPSPADAGRALRRSRCVLQQTPTTASLTSAAANESADTHQYYMGPVDPPAPFPQPVLRPSPAKRAHVTEIAPAATVPLQGTVATELAQPRRRRPRRPESASASAPPVSPVPPKSVLRGPTTAASNHHEPEPPGSLLRGLQTASAEATKRTVTFAPVATVSEYDADPSSSSSSVSSVPGAAPDVHANHVAHAAAIDDLFYAAASTASRPATPAPPAALAQPPRSSHRSHAFDELWAVDVHLEAANPEHYHPSPWQRPHRYCRPAPAGMCEWPKCPPMIWPAVPIAAAGSRDKGDENEYSDERKAPVAGMCVPQRLRGGRPGSAV</sequence>
<dbReference type="AlphaFoldDB" id="A0A0L0SIW0"/>
<feature type="compositionally biased region" description="Low complexity" evidence="1">
    <location>
        <begin position="164"/>
        <end position="178"/>
    </location>
</feature>
<organism evidence="2 3">
    <name type="scientific">Allomyces macrogynus (strain ATCC 38327)</name>
    <name type="common">Allomyces javanicus var. macrogynus</name>
    <dbReference type="NCBI Taxonomy" id="578462"/>
    <lineage>
        <taxon>Eukaryota</taxon>
        <taxon>Fungi</taxon>
        <taxon>Fungi incertae sedis</taxon>
        <taxon>Blastocladiomycota</taxon>
        <taxon>Blastocladiomycetes</taxon>
        <taxon>Blastocladiales</taxon>
        <taxon>Blastocladiaceae</taxon>
        <taxon>Allomyces</taxon>
    </lineage>
</organism>
<evidence type="ECO:0000313" key="3">
    <source>
        <dbReference type="Proteomes" id="UP000054350"/>
    </source>
</evidence>
<protein>
    <submittedName>
        <fullName evidence="2">Uncharacterized protein</fullName>
    </submittedName>
</protein>
<dbReference type="OrthoDB" id="10551976at2759"/>